<comment type="similarity">
    <text evidence="1">Belongs to the senescence regulator S40 family.</text>
</comment>
<comment type="caution">
    <text evidence="2">The sequence shown here is derived from an EMBL/GenBank/DDBJ whole genome shotgun (WGS) entry which is preliminary data.</text>
</comment>
<dbReference type="InterPro" id="IPR007608">
    <property type="entry name" value="Senescence_reg_S40"/>
</dbReference>
<dbReference type="PANTHER" id="PTHR33083">
    <property type="entry name" value="EXPRESSED PROTEIN"/>
    <property type="match status" value="1"/>
</dbReference>
<sequence>MDAVEDLRLKFTCNRFRAWETSDLTQAEELLEEDIWEAMPNLCSFAAHDNKLDDDGDLHCSNGLLETNCRNHYGPELLQVRRSPPMMIPRPEHRKHAKRAEYEFSEGTDVVLSSDEVHDGIYCSDSGSKRQITECGEQSSEGALTMHGKKATQHRASRIGRRRFISFSVVEGRGRTLKGRDLTNLRNRVWQSIGFLD</sequence>
<evidence type="ECO:0000256" key="1">
    <source>
        <dbReference type="ARBA" id="ARBA00034773"/>
    </source>
</evidence>
<protein>
    <submittedName>
        <fullName evidence="2">Uncharacterized protein</fullName>
    </submittedName>
</protein>
<keyword evidence="3" id="KW-1185">Reference proteome</keyword>
<dbReference type="PANTHER" id="PTHR33083:SF123">
    <property type="entry name" value="EXPRESSED PROTEIN"/>
    <property type="match status" value="1"/>
</dbReference>
<dbReference type="Pfam" id="PF04520">
    <property type="entry name" value="Senescence_reg"/>
    <property type="match status" value="1"/>
</dbReference>
<dbReference type="AlphaFoldDB" id="A0A8T2R9K6"/>
<proteinExistence type="inferred from homology"/>
<dbReference type="Proteomes" id="UP000825935">
    <property type="component" value="Chromosome 29"/>
</dbReference>
<accession>A0A8T2R9K6</accession>
<dbReference type="GO" id="GO:0010150">
    <property type="term" value="P:leaf senescence"/>
    <property type="evidence" value="ECO:0007669"/>
    <property type="project" value="UniProtKB-ARBA"/>
</dbReference>
<reference evidence="2" key="1">
    <citation type="submission" date="2021-08" db="EMBL/GenBank/DDBJ databases">
        <title>WGS assembly of Ceratopteris richardii.</title>
        <authorList>
            <person name="Marchant D.B."/>
            <person name="Chen G."/>
            <person name="Jenkins J."/>
            <person name="Shu S."/>
            <person name="Leebens-Mack J."/>
            <person name="Grimwood J."/>
            <person name="Schmutz J."/>
            <person name="Soltis P."/>
            <person name="Soltis D."/>
            <person name="Chen Z.-H."/>
        </authorList>
    </citation>
    <scope>NUCLEOTIDE SEQUENCE</scope>
    <source>
        <strain evidence="2">Whitten #5841</strain>
        <tissue evidence="2">Leaf</tissue>
    </source>
</reference>
<gene>
    <name evidence="2" type="ORF">KP509_29G056400</name>
</gene>
<organism evidence="2 3">
    <name type="scientific">Ceratopteris richardii</name>
    <name type="common">Triangle waterfern</name>
    <dbReference type="NCBI Taxonomy" id="49495"/>
    <lineage>
        <taxon>Eukaryota</taxon>
        <taxon>Viridiplantae</taxon>
        <taxon>Streptophyta</taxon>
        <taxon>Embryophyta</taxon>
        <taxon>Tracheophyta</taxon>
        <taxon>Polypodiopsida</taxon>
        <taxon>Polypodiidae</taxon>
        <taxon>Polypodiales</taxon>
        <taxon>Pteridineae</taxon>
        <taxon>Pteridaceae</taxon>
        <taxon>Parkerioideae</taxon>
        <taxon>Ceratopteris</taxon>
    </lineage>
</organism>
<dbReference type="EMBL" id="CM035434">
    <property type="protein sequence ID" value="KAH7292215.1"/>
    <property type="molecule type" value="Genomic_DNA"/>
</dbReference>
<name>A0A8T2R9K6_CERRI</name>
<evidence type="ECO:0000313" key="2">
    <source>
        <dbReference type="EMBL" id="KAH7292215.1"/>
    </source>
</evidence>
<evidence type="ECO:0000313" key="3">
    <source>
        <dbReference type="Proteomes" id="UP000825935"/>
    </source>
</evidence>